<evidence type="ECO:0000313" key="3">
    <source>
        <dbReference type="Proteomes" id="UP000092716"/>
    </source>
</evidence>
<name>A0A1B1DSJ5_9APIC</name>
<protein>
    <submittedName>
        <fullName evidence="2">Uncharacterized protein</fullName>
    </submittedName>
</protein>
<feature type="transmembrane region" description="Helical" evidence="1">
    <location>
        <begin position="180"/>
        <end position="199"/>
    </location>
</feature>
<sequence length="230" mass="25974">MMDLNYPNDSTSTVGSPRLAQIGYVISQDSGKEKEHKSFLTHIVKISLFIVLIGACRFSNEDDLQRELPQANISRSVVKQPFPPSRPSSVLKNKPEQTAEEMLEKLSRKHRIKNTIQSKDKDKRQQRMLSAIPKVYDGVDEPYEEKVQYSLSKCSCEDCNVEIDGDQWEPYHHHSKNSKFVFINDLLILVIVGIIVGAITCAAIGTWVAVFPLIILIPVVIKIIDVLNGR</sequence>
<keyword evidence="1" id="KW-0472">Membrane</keyword>
<dbReference type="KEGG" id="pcot:PCOAH_00002150"/>
<dbReference type="RefSeq" id="XP_019912461.1">
    <property type="nucleotide sequence ID" value="XM_020057032.1"/>
</dbReference>
<evidence type="ECO:0000256" key="1">
    <source>
        <dbReference type="SAM" id="Phobius"/>
    </source>
</evidence>
<dbReference type="OrthoDB" id="382498at2759"/>
<dbReference type="Proteomes" id="UP000092716">
    <property type="component" value="Chromosome 1"/>
</dbReference>
<dbReference type="AlphaFoldDB" id="A0A1B1DSJ5"/>
<gene>
    <name evidence="2" type="ORF">PCOAH_00002150</name>
</gene>
<keyword evidence="1" id="KW-1133">Transmembrane helix</keyword>
<dbReference type="GeneID" id="30906935"/>
<evidence type="ECO:0000313" key="2">
    <source>
        <dbReference type="EMBL" id="ANQ05766.1"/>
    </source>
</evidence>
<proteinExistence type="predicted"/>
<accession>A0A1B1DSJ5</accession>
<feature type="transmembrane region" description="Helical" evidence="1">
    <location>
        <begin position="39"/>
        <end position="58"/>
    </location>
</feature>
<dbReference type="EMBL" id="CP016239">
    <property type="protein sequence ID" value="ANQ05766.1"/>
    <property type="molecule type" value="Genomic_DNA"/>
</dbReference>
<dbReference type="VEuPathDB" id="PlasmoDB:PCOAH_00002150"/>
<keyword evidence="3" id="KW-1185">Reference proteome</keyword>
<feature type="transmembrane region" description="Helical" evidence="1">
    <location>
        <begin position="205"/>
        <end position="224"/>
    </location>
</feature>
<reference evidence="3" key="1">
    <citation type="submission" date="2016-06" db="EMBL/GenBank/DDBJ databases">
        <title>First high quality genome sequence of Plasmodium coatneyi using continuous long reads from single molecule, real-time sequencing.</title>
        <authorList>
            <person name="Chien J.-T."/>
            <person name="Pakala S.B."/>
            <person name="Geraldo J.A."/>
            <person name="Lapp S.A."/>
            <person name="Barnwell J.W."/>
            <person name="Kissinger J.C."/>
            <person name="Galinski M.R."/>
            <person name="Humphrey J.C."/>
        </authorList>
    </citation>
    <scope>NUCLEOTIDE SEQUENCE [LARGE SCALE GENOMIC DNA]</scope>
    <source>
        <strain evidence="3">Hackeri</strain>
    </source>
</reference>
<keyword evidence="1" id="KW-0812">Transmembrane</keyword>
<organism evidence="2 3">
    <name type="scientific">Plasmodium coatneyi</name>
    <dbReference type="NCBI Taxonomy" id="208452"/>
    <lineage>
        <taxon>Eukaryota</taxon>
        <taxon>Sar</taxon>
        <taxon>Alveolata</taxon>
        <taxon>Apicomplexa</taxon>
        <taxon>Aconoidasida</taxon>
        <taxon>Haemosporida</taxon>
        <taxon>Plasmodiidae</taxon>
        <taxon>Plasmodium</taxon>
    </lineage>
</organism>